<dbReference type="InterPro" id="IPR006439">
    <property type="entry name" value="HAD-SF_hydro_IA"/>
</dbReference>
<dbReference type="Gene3D" id="3.40.50.1000">
    <property type="entry name" value="HAD superfamily/HAD-like"/>
    <property type="match status" value="1"/>
</dbReference>
<dbReference type="NCBIfam" id="TIGR01549">
    <property type="entry name" value="HAD-SF-IA-v1"/>
    <property type="match status" value="1"/>
</dbReference>
<dbReference type="AlphaFoldDB" id="A0A315ZWN0"/>
<reference evidence="2" key="1">
    <citation type="submission" date="2017-07" db="EMBL/GenBank/DDBJ databases">
        <authorList>
            <person name="Varghese N."/>
            <person name="Submissions S."/>
        </authorList>
    </citation>
    <scope>NUCLEOTIDE SEQUENCE [LARGE SCALE GENOMIC DNA]</scope>
    <source>
        <strain evidence="2">NLAE-zl-C134</strain>
    </source>
</reference>
<dbReference type="InterPro" id="IPR023198">
    <property type="entry name" value="PGP-like_dom2"/>
</dbReference>
<accession>A0A315ZWN0</accession>
<dbReference type="SUPFAM" id="SSF56784">
    <property type="entry name" value="HAD-like"/>
    <property type="match status" value="1"/>
</dbReference>
<keyword evidence="2" id="KW-1185">Reference proteome</keyword>
<dbReference type="CDD" id="cd07505">
    <property type="entry name" value="HAD_BPGM-like"/>
    <property type="match status" value="1"/>
</dbReference>
<dbReference type="SFLD" id="SFLDG01129">
    <property type="entry name" value="C1.5:_HAD__Beta-PGM__Phosphata"/>
    <property type="match status" value="1"/>
</dbReference>
<evidence type="ECO:0000313" key="1">
    <source>
        <dbReference type="EMBL" id="SUQ15094.1"/>
    </source>
</evidence>
<dbReference type="PANTHER" id="PTHR18901">
    <property type="entry name" value="2-DEOXYGLUCOSE-6-PHOSPHATE PHOSPHATASE 2"/>
    <property type="match status" value="1"/>
</dbReference>
<name>A0A315ZWN0_9FIRM</name>
<organism evidence="1 2">
    <name type="scientific">Faecalicatena contorta</name>
    <dbReference type="NCBI Taxonomy" id="39482"/>
    <lineage>
        <taxon>Bacteria</taxon>
        <taxon>Bacillati</taxon>
        <taxon>Bacillota</taxon>
        <taxon>Clostridia</taxon>
        <taxon>Lachnospirales</taxon>
        <taxon>Lachnospiraceae</taxon>
        <taxon>Faecalicatena</taxon>
    </lineage>
</organism>
<dbReference type="PRINTS" id="PR00413">
    <property type="entry name" value="HADHALOGNASE"/>
</dbReference>
<evidence type="ECO:0000313" key="2">
    <source>
        <dbReference type="Proteomes" id="UP000254051"/>
    </source>
</evidence>
<dbReference type="InterPro" id="IPR023214">
    <property type="entry name" value="HAD_sf"/>
</dbReference>
<dbReference type="NCBIfam" id="TIGR01509">
    <property type="entry name" value="HAD-SF-IA-v3"/>
    <property type="match status" value="1"/>
</dbReference>
<gene>
    <name evidence="1" type="ORF">SAMN05216529_109147</name>
</gene>
<dbReference type="InterPro" id="IPR036412">
    <property type="entry name" value="HAD-like_sf"/>
</dbReference>
<dbReference type="PANTHER" id="PTHR18901:SF38">
    <property type="entry name" value="PSEUDOURIDINE-5'-PHOSPHATASE"/>
    <property type="match status" value="1"/>
</dbReference>
<sequence>MNHYFQPPICGLVFDMDGLIFNSERVVQRSWDWAGEVLGFPQLGEQIYHTIGFNAKRREVFFRETVSPDFPMDDFNILTRKRYREIIEGEGLEKKPGVEELLAYASEGGYKIALATSSSSGHAGRLMEEQGLLKYFNSAVFGDMVTEGKPNPEIYQKACQGLGVSPANALALEDSPSGIRSAAAAGMRAIMIPDLVEPDEQVLELAWRRYDSLFDVLSLLKEGK</sequence>
<proteinExistence type="predicted"/>
<dbReference type="EMBL" id="UHJJ01000009">
    <property type="protein sequence ID" value="SUQ15094.1"/>
    <property type="molecule type" value="Genomic_DNA"/>
</dbReference>
<dbReference type="Pfam" id="PF00702">
    <property type="entry name" value="Hydrolase"/>
    <property type="match status" value="1"/>
</dbReference>
<protein>
    <submittedName>
        <fullName evidence="1">Haloacid dehalogenase superfamily, subfamily IA, variant 3 with third motif having DD or ED/haloacid dehalogenase superfamily, subfamily IA, variant 1 with third motif having Dx(3-4)D or Dx(3-4)E</fullName>
    </submittedName>
</protein>
<dbReference type="SFLD" id="SFLDS00003">
    <property type="entry name" value="Haloacid_Dehalogenase"/>
    <property type="match status" value="1"/>
</dbReference>
<dbReference type="Gene3D" id="1.10.150.240">
    <property type="entry name" value="Putative phosphatase, domain 2"/>
    <property type="match status" value="1"/>
</dbReference>
<dbReference type="Proteomes" id="UP000254051">
    <property type="component" value="Unassembled WGS sequence"/>
</dbReference>